<dbReference type="EMBL" id="JAHFVK010000001">
    <property type="protein sequence ID" value="MBT2133497.1"/>
    <property type="molecule type" value="Genomic_DNA"/>
</dbReference>
<reference evidence="3 4" key="1">
    <citation type="submission" date="2021-05" db="EMBL/GenBank/DDBJ databases">
        <title>Croceibacterium sp. LX-88 genome sequence.</title>
        <authorList>
            <person name="Luo X."/>
        </authorList>
    </citation>
    <scope>NUCLEOTIDE SEQUENCE [LARGE SCALE GENOMIC DNA]</scope>
    <source>
        <strain evidence="3 4">LX-88</strain>
    </source>
</reference>
<organism evidence="3 4">
    <name type="scientific">Croceibacterium selenioxidans</name>
    <dbReference type="NCBI Taxonomy" id="2838833"/>
    <lineage>
        <taxon>Bacteria</taxon>
        <taxon>Pseudomonadati</taxon>
        <taxon>Pseudomonadota</taxon>
        <taxon>Alphaproteobacteria</taxon>
        <taxon>Sphingomonadales</taxon>
        <taxon>Erythrobacteraceae</taxon>
        <taxon>Croceibacterium</taxon>
    </lineage>
</organism>
<protein>
    <submittedName>
        <fullName evidence="3">Uncharacterized protein</fullName>
    </submittedName>
</protein>
<evidence type="ECO:0000256" key="1">
    <source>
        <dbReference type="SAM" id="MobiDB-lite"/>
    </source>
</evidence>
<name>A0ABS5W301_9SPHN</name>
<evidence type="ECO:0000256" key="2">
    <source>
        <dbReference type="SAM" id="SignalP"/>
    </source>
</evidence>
<feature type="region of interest" description="Disordered" evidence="1">
    <location>
        <begin position="234"/>
        <end position="257"/>
    </location>
</feature>
<feature type="chain" id="PRO_5045206316" evidence="2">
    <location>
        <begin position="26"/>
        <end position="257"/>
    </location>
</feature>
<evidence type="ECO:0000313" key="3">
    <source>
        <dbReference type="EMBL" id="MBT2133497.1"/>
    </source>
</evidence>
<evidence type="ECO:0000313" key="4">
    <source>
        <dbReference type="Proteomes" id="UP000811255"/>
    </source>
</evidence>
<accession>A0ABS5W301</accession>
<feature type="compositionally biased region" description="Basic and acidic residues" evidence="1">
    <location>
        <begin position="234"/>
        <end position="244"/>
    </location>
</feature>
<keyword evidence="2" id="KW-0732">Signal</keyword>
<comment type="caution">
    <text evidence="3">The sequence shown here is derived from an EMBL/GenBank/DDBJ whole genome shotgun (WGS) entry which is preliminary data.</text>
</comment>
<dbReference type="RefSeq" id="WP_214534741.1">
    <property type="nucleotide sequence ID" value="NZ_JAHFVK010000001.1"/>
</dbReference>
<proteinExistence type="predicted"/>
<sequence>MRSKSLKWFWLAAALSGVAATPALAQEAVGRAANYEGVTSWPDWSGIWSPGVSAASRTTATPPKLTPEGQKMVDAFNAGKERGENLQTQAANCVPNGMPGIMRLPYPIEFTYSPGRVNILIETYSQVRRVYVDGRPLPEDPDPAFNGHSVGHWEGDTLVVETIGVNPAVSVVPGIHATENTRFVERITRTAPDHLVDEITITDPAIFAEPYVMVQNYKLEPNWEMREYVCQENNRDGADAEGRPVMDLGDPFEGLED</sequence>
<keyword evidence="4" id="KW-1185">Reference proteome</keyword>
<gene>
    <name evidence="3" type="ORF">KK137_04035</name>
</gene>
<dbReference type="Proteomes" id="UP000811255">
    <property type="component" value="Unassembled WGS sequence"/>
</dbReference>
<feature type="signal peptide" evidence="2">
    <location>
        <begin position="1"/>
        <end position="25"/>
    </location>
</feature>